<dbReference type="AlphaFoldDB" id="X6PBY4"/>
<comment type="caution">
    <text evidence="1">The sequence shown here is derived from an EMBL/GenBank/DDBJ whole genome shotgun (WGS) entry which is preliminary data.</text>
</comment>
<dbReference type="EMBL" id="ASPP01001454">
    <property type="protein sequence ID" value="ETO35628.1"/>
    <property type="molecule type" value="Genomic_DNA"/>
</dbReference>
<sequence>MDQRQQLKRMCEELDNTKPIKDFGEMNFSVKLGDTYLLLINDVKSTNVHKLYVRMDFELKAYYFNTKIVEWEHMFGHVSECTQYLIFAEASHQYQFGPCNDQIDSKVARTNSRLITNIYFFLLKKKKWKNICLFCFFFREENKIKDQFGQLADKQEAMLSSMLTTSTHFIENCNELEVHKKELMLKENLIIFTCNTAQLETHIVIIKWYFDVTKTVTICSQAQFVNNKNHNLQFFD</sequence>
<proteinExistence type="predicted"/>
<dbReference type="Proteomes" id="UP000023152">
    <property type="component" value="Unassembled WGS sequence"/>
</dbReference>
<evidence type="ECO:0000313" key="2">
    <source>
        <dbReference type="Proteomes" id="UP000023152"/>
    </source>
</evidence>
<protein>
    <submittedName>
        <fullName evidence="1">Uncharacterized protein</fullName>
    </submittedName>
</protein>
<keyword evidence="2" id="KW-1185">Reference proteome</keyword>
<name>X6PBY4_RETFI</name>
<organism evidence="1 2">
    <name type="scientific">Reticulomyxa filosa</name>
    <dbReference type="NCBI Taxonomy" id="46433"/>
    <lineage>
        <taxon>Eukaryota</taxon>
        <taxon>Sar</taxon>
        <taxon>Rhizaria</taxon>
        <taxon>Retaria</taxon>
        <taxon>Foraminifera</taxon>
        <taxon>Monothalamids</taxon>
        <taxon>Reticulomyxidae</taxon>
        <taxon>Reticulomyxa</taxon>
    </lineage>
</organism>
<accession>X6PBY4</accession>
<reference evidence="1 2" key="1">
    <citation type="journal article" date="2013" name="Curr. Biol.">
        <title>The Genome of the Foraminiferan Reticulomyxa filosa.</title>
        <authorList>
            <person name="Glockner G."/>
            <person name="Hulsmann N."/>
            <person name="Schleicher M."/>
            <person name="Noegel A.A."/>
            <person name="Eichinger L."/>
            <person name="Gallinger C."/>
            <person name="Pawlowski J."/>
            <person name="Sierra R."/>
            <person name="Euteneuer U."/>
            <person name="Pillet L."/>
            <person name="Moustafa A."/>
            <person name="Platzer M."/>
            <person name="Groth M."/>
            <person name="Szafranski K."/>
            <person name="Schliwa M."/>
        </authorList>
    </citation>
    <scope>NUCLEOTIDE SEQUENCE [LARGE SCALE GENOMIC DNA]</scope>
</reference>
<gene>
    <name evidence="1" type="ORF">RFI_01433</name>
</gene>
<evidence type="ECO:0000313" key="1">
    <source>
        <dbReference type="EMBL" id="ETO35628.1"/>
    </source>
</evidence>